<evidence type="ECO:0000313" key="2">
    <source>
        <dbReference type="Proteomes" id="UP001589813"/>
    </source>
</evidence>
<name>A0ABV6B7H6_9GAMM</name>
<sequence length="283" mass="31144">MKLKLLSTALVTTVALSACKSTPEEDMSLPVGFEQQAQLMPLKRPVLTLTDEAWHQAIGPFQLTNMDLSSKSTEKVSTSTGWQTTARGGLLFQLMFHDEVNLSGDVVNKFNTRAEQSFSFDLQAQGAAAVHAECQILVFGQGEETLDNGVNSYNWQTSEQQLSYLGCKLTQDGQVSTLVVEDKAGTAPVYKLNQGSTALTVSPVQEVPELAKYNSFFQGGEYGYLVGDGQNTNAALQLSLDQSRLWVSKDLPAATQQWYVAALFSLQMYDWQNRQWPVSSPTH</sequence>
<dbReference type="Proteomes" id="UP001589813">
    <property type="component" value="Unassembled WGS sequence"/>
</dbReference>
<protein>
    <recommendedName>
        <fullName evidence="3">Lipoprotein</fullName>
    </recommendedName>
</protein>
<organism evidence="1 2">
    <name type="scientific">Rheinheimera tilapiae</name>
    <dbReference type="NCBI Taxonomy" id="875043"/>
    <lineage>
        <taxon>Bacteria</taxon>
        <taxon>Pseudomonadati</taxon>
        <taxon>Pseudomonadota</taxon>
        <taxon>Gammaproteobacteria</taxon>
        <taxon>Chromatiales</taxon>
        <taxon>Chromatiaceae</taxon>
        <taxon>Rheinheimera</taxon>
    </lineage>
</organism>
<comment type="caution">
    <text evidence="1">The sequence shown here is derived from an EMBL/GenBank/DDBJ whole genome shotgun (WGS) entry which is preliminary data.</text>
</comment>
<accession>A0ABV6B7H6</accession>
<proteinExistence type="predicted"/>
<dbReference type="EMBL" id="JBHLXP010000001">
    <property type="protein sequence ID" value="MFC0046830.1"/>
    <property type="molecule type" value="Genomic_DNA"/>
</dbReference>
<evidence type="ECO:0000313" key="1">
    <source>
        <dbReference type="EMBL" id="MFC0046830.1"/>
    </source>
</evidence>
<reference evidence="1 2" key="1">
    <citation type="submission" date="2024-09" db="EMBL/GenBank/DDBJ databases">
        <authorList>
            <person name="Sun Q."/>
            <person name="Mori K."/>
        </authorList>
    </citation>
    <scope>NUCLEOTIDE SEQUENCE [LARGE SCALE GENOMIC DNA]</scope>
    <source>
        <strain evidence="1 2">KCTC 23315</strain>
    </source>
</reference>
<evidence type="ECO:0008006" key="3">
    <source>
        <dbReference type="Google" id="ProtNLM"/>
    </source>
</evidence>
<keyword evidence="2" id="KW-1185">Reference proteome</keyword>
<gene>
    <name evidence="1" type="ORF">ACFFJP_00840</name>
</gene>
<dbReference type="PROSITE" id="PS51257">
    <property type="entry name" value="PROKAR_LIPOPROTEIN"/>
    <property type="match status" value="1"/>
</dbReference>
<dbReference type="RefSeq" id="WP_377239428.1">
    <property type="nucleotide sequence ID" value="NZ_JBHLXP010000001.1"/>
</dbReference>